<gene>
    <name evidence="2" type="ORF">RDWZM_002129</name>
</gene>
<evidence type="ECO:0000256" key="1">
    <source>
        <dbReference type="SAM" id="MobiDB-lite"/>
    </source>
</evidence>
<dbReference type="Proteomes" id="UP001142055">
    <property type="component" value="Chromosome 1"/>
</dbReference>
<dbReference type="EMBL" id="JAPWDV010000001">
    <property type="protein sequence ID" value="KAJ6223584.1"/>
    <property type="molecule type" value="Genomic_DNA"/>
</dbReference>
<organism evidence="2 3">
    <name type="scientific">Blomia tropicalis</name>
    <name type="common">Mite</name>
    <dbReference type="NCBI Taxonomy" id="40697"/>
    <lineage>
        <taxon>Eukaryota</taxon>
        <taxon>Metazoa</taxon>
        <taxon>Ecdysozoa</taxon>
        <taxon>Arthropoda</taxon>
        <taxon>Chelicerata</taxon>
        <taxon>Arachnida</taxon>
        <taxon>Acari</taxon>
        <taxon>Acariformes</taxon>
        <taxon>Sarcoptiformes</taxon>
        <taxon>Astigmata</taxon>
        <taxon>Glycyphagoidea</taxon>
        <taxon>Echimyopodidae</taxon>
        <taxon>Blomia</taxon>
    </lineage>
</organism>
<protein>
    <recommendedName>
        <fullName evidence="4">Peptidase A2 domain-containing protein</fullName>
    </recommendedName>
</protein>
<keyword evidence="3" id="KW-1185">Reference proteome</keyword>
<comment type="caution">
    <text evidence="2">The sequence shown here is derived from an EMBL/GenBank/DDBJ whole genome shotgun (WGS) entry which is preliminary data.</text>
</comment>
<evidence type="ECO:0000313" key="3">
    <source>
        <dbReference type="Proteomes" id="UP001142055"/>
    </source>
</evidence>
<evidence type="ECO:0000313" key="2">
    <source>
        <dbReference type="EMBL" id="KAJ6223584.1"/>
    </source>
</evidence>
<name>A0A9Q0RR88_BLOTA</name>
<reference evidence="2" key="1">
    <citation type="submission" date="2022-12" db="EMBL/GenBank/DDBJ databases">
        <title>Genome assemblies of Blomia tropicalis.</title>
        <authorList>
            <person name="Cui Y."/>
        </authorList>
    </citation>
    <scope>NUCLEOTIDE SEQUENCE</scope>
    <source>
        <tissue evidence="2">Adult mites</tissue>
    </source>
</reference>
<dbReference type="AlphaFoldDB" id="A0A9Q0RR88"/>
<evidence type="ECO:0008006" key="4">
    <source>
        <dbReference type="Google" id="ProtNLM"/>
    </source>
</evidence>
<proteinExistence type="predicted"/>
<sequence>MTQSSPDFRVVVRDRSPRRVYNQQARPFRGRSPVRSHSTQRNRSPAPRPERREVEFYFHYWFGDNAQNCNRRNCVWRNRRGRDRLELASISGYKMIVTCRKSGRRFLIDTGSEKSILSAKSCRSNVVNKTNMRLYAANGSEIKIIGTKRESVDLELGRMHSWNYYCAIHLIVK</sequence>
<feature type="compositionally biased region" description="Basic residues" evidence="1">
    <location>
        <begin position="28"/>
        <end position="40"/>
    </location>
</feature>
<accession>A0A9Q0RR88</accession>
<feature type="region of interest" description="Disordered" evidence="1">
    <location>
        <begin position="1"/>
        <end position="49"/>
    </location>
</feature>